<keyword evidence="1" id="KW-0812">Transmembrane</keyword>
<evidence type="ECO:0000313" key="3">
    <source>
        <dbReference type="Proteomes" id="UP000198565"/>
    </source>
</evidence>
<feature type="transmembrane region" description="Helical" evidence="1">
    <location>
        <begin position="107"/>
        <end position="129"/>
    </location>
</feature>
<keyword evidence="3" id="KW-1185">Reference proteome</keyword>
<evidence type="ECO:0000313" key="2">
    <source>
        <dbReference type="EMBL" id="SFL40296.1"/>
    </source>
</evidence>
<feature type="transmembrane region" description="Helical" evidence="1">
    <location>
        <begin position="51"/>
        <end position="71"/>
    </location>
</feature>
<dbReference type="InterPro" id="IPR021683">
    <property type="entry name" value="DUF3267"/>
</dbReference>
<feature type="transmembrane region" description="Helical" evidence="1">
    <location>
        <begin position="135"/>
        <end position="154"/>
    </location>
</feature>
<dbReference type="EMBL" id="FOTR01000001">
    <property type="protein sequence ID" value="SFL40296.1"/>
    <property type="molecule type" value="Genomic_DNA"/>
</dbReference>
<gene>
    <name evidence="2" type="ORF">SAMN04487943_101377</name>
</gene>
<dbReference type="OrthoDB" id="2360495at2"/>
<feature type="transmembrane region" description="Helical" evidence="1">
    <location>
        <begin position="19"/>
        <end position="39"/>
    </location>
</feature>
<dbReference type="Proteomes" id="UP000198565">
    <property type="component" value="Unassembled WGS sequence"/>
</dbReference>
<dbReference type="AlphaFoldDB" id="A0A1I4HFY5"/>
<keyword evidence="1" id="KW-1133">Transmembrane helix</keyword>
<name>A0A1I4HFY5_9BACI</name>
<sequence length="179" mass="20643">MNCWDSINVTKQLGFYRSLILSSLFGLLSFIFLYLPFTLIHKDIIVKDHGLIPVILGVAILPLLHKALRILPLKVTNKHLRIKWTLEKKFIPNFHVGNHSKTSKPTLFFALLTPTIVITIPCIVSSYFVPSYYPYFLLVGAINLSLSYIDFLYIRHLWKAPKKCLISNEEQGYDILIPR</sequence>
<reference evidence="3" key="1">
    <citation type="submission" date="2016-10" db="EMBL/GenBank/DDBJ databases">
        <authorList>
            <person name="Varghese N."/>
            <person name="Submissions S."/>
        </authorList>
    </citation>
    <scope>NUCLEOTIDE SEQUENCE [LARGE SCALE GENOMIC DNA]</scope>
    <source>
        <strain evidence="3">CGMCC 1.4250</strain>
    </source>
</reference>
<keyword evidence="1" id="KW-0472">Membrane</keyword>
<dbReference type="STRING" id="334253.SAMN04487943_101377"/>
<dbReference type="Pfam" id="PF11667">
    <property type="entry name" value="DUF3267"/>
    <property type="match status" value="1"/>
</dbReference>
<evidence type="ECO:0000256" key="1">
    <source>
        <dbReference type="SAM" id="Phobius"/>
    </source>
</evidence>
<proteinExistence type="predicted"/>
<protein>
    <submittedName>
        <fullName evidence="2">Putative zincin peptidase</fullName>
    </submittedName>
</protein>
<accession>A0A1I4HFY5</accession>
<dbReference type="RefSeq" id="WP_091480342.1">
    <property type="nucleotide sequence ID" value="NZ_FOTR01000001.1"/>
</dbReference>
<organism evidence="2 3">
    <name type="scientific">Gracilibacillus orientalis</name>
    <dbReference type="NCBI Taxonomy" id="334253"/>
    <lineage>
        <taxon>Bacteria</taxon>
        <taxon>Bacillati</taxon>
        <taxon>Bacillota</taxon>
        <taxon>Bacilli</taxon>
        <taxon>Bacillales</taxon>
        <taxon>Bacillaceae</taxon>
        <taxon>Gracilibacillus</taxon>
    </lineage>
</organism>